<keyword evidence="2" id="KW-1185">Reference proteome</keyword>
<gene>
    <name evidence="1" type="ORF">N7472_005344</name>
</gene>
<evidence type="ECO:0000313" key="2">
    <source>
        <dbReference type="Proteomes" id="UP001150879"/>
    </source>
</evidence>
<comment type="caution">
    <text evidence="1">The sequence shown here is derived from an EMBL/GenBank/DDBJ whole genome shotgun (WGS) entry which is preliminary data.</text>
</comment>
<accession>A0A9W9MF27</accession>
<dbReference type="AlphaFoldDB" id="A0A9W9MF27"/>
<evidence type="ECO:0000313" key="1">
    <source>
        <dbReference type="EMBL" id="KAJ5200140.1"/>
    </source>
</evidence>
<reference evidence="1" key="1">
    <citation type="submission" date="2022-11" db="EMBL/GenBank/DDBJ databases">
        <authorList>
            <person name="Petersen C."/>
        </authorList>
    </citation>
    <scope>NUCLEOTIDE SEQUENCE</scope>
    <source>
        <strain evidence="1">IBT 16849</strain>
    </source>
</reference>
<protein>
    <submittedName>
        <fullName evidence="1">Uncharacterized protein</fullName>
    </submittedName>
</protein>
<dbReference type="EMBL" id="JAPQKP010000003">
    <property type="protein sequence ID" value="KAJ5200140.1"/>
    <property type="molecule type" value="Genomic_DNA"/>
</dbReference>
<organism evidence="1 2">
    <name type="scientific">Penicillium cf. griseofulvum</name>
    <dbReference type="NCBI Taxonomy" id="2972120"/>
    <lineage>
        <taxon>Eukaryota</taxon>
        <taxon>Fungi</taxon>
        <taxon>Dikarya</taxon>
        <taxon>Ascomycota</taxon>
        <taxon>Pezizomycotina</taxon>
        <taxon>Eurotiomycetes</taxon>
        <taxon>Eurotiomycetidae</taxon>
        <taxon>Eurotiales</taxon>
        <taxon>Aspergillaceae</taxon>
        <taxon>Penicillium</taxon>
    </lineage>
</organism>
<sequence>MGPDPDPDLPGGPPVFFCLQCAQLCLSSASVIFTVYVPTFLLASLSTAHRTPVNVPTLRTAPASVLTASKSLEGHRYELISLVAWVNQFWSSGPGPNRSLGVDPLSDDALFELARYIHRLARAFVSLVRSHINAHGLQPGCSYAKRSAYRLWLQNRPLLPRIVSSSLSQIESLAECAVGHYRSEGTEQNIRLWYGTVNNFRRGVTRVVPQVVCDERVCQNEISR</sequence>
<dbReference type="Proteomes" id="UP001150879">
    <property type="component" value="Unassembled WGS sequence"/>
</dbReference>
<reference evidence="1" key="2">
    <citation type="journal article" date="2023" name="IMA Fungus">
        <title>Comparative genomic study of the Penicillium genus elucidates a diverse pangenome and 15 lateral gene transfer events.</title>
        <authorList>
            <person name="Petersen C."/>
            <person name="Sorensen T."/>
            <person name="Nielsen M.R."/>
            <person name="Sondergaard T.E."/>
            <person name="Sorensen J.L."/>
            <person name="Fitzpatrick D.A."/>
            <person name="Frisvad J.C."/>
            <person name="Nielsen K.L."/>
        </authorList>
    </citation>
    <scope>NUCLEOTIDE SEQUENCE</scope>
    <source>
        <strain evidence="1">IBT 16849</strain>
    </source>
</reference>
<dbReference type="OrthoDB" id="4366996at2759"/>
<proteinExistence type="predicted"/>
<name>A0A9W9MF27_9EURO</name>